<protein>
    <submittedName>
        <fullName evidence="2">Uncharacterized protein</fullName>
    </submittedName>
</protein>
<keyword evidence="1" id="KW-0812">Transmembrane</keyword>
<evidence type="ECO:0000313" key="3">
    <source>
        <dbReference type="Proteomes" id="UP001054837"/>
    </source>
</evidence>
<keyword evidence="3" id="KW-1185">Reference proteome</keyword>
<feature type="transmembrane region" description="Helical" evidence="1">
    <location>
        <begin position="27"/>
        <end position="48"/>
    </location>
</feature>
<name>A0AAV4M7R7_9ARAC</name>
<dbReference type="Proteomes" id="UP001054837">
    <property type="component" value="Unassembled WGS sequence"/>
</dbReference>
<dbReference type="EMBL" id="BPLQ01000138">
    <property type="protein sequence ID" value="GIX67923.1"/>
    <property type="molecule type" value="Genomic_DNA"/>
</dbReference>
<gene>
    <name evidence="2" type="ORF">CDAR_215801</name>
</gene>
<proteinExistence type="predicted"/>
<accession>A0AAV4M7R7</accession>
<comment type="caution">
    <text evidence="2">The sequence shown here is derived from an EMBL/GenBank/DDBJ whole genome shotgun (WGS) entry which is preliminary data.</text>
</comment>
<sequence length="96" mass="10774">MSAERKPISPEVWSNHDDGRLTCVRDFIRLVVLWSFLFFSAAFVLFLCSSCSRAGKCRQLCIPLSCHFPAVFVSTPWINGVELNRLFCMAGQSAAL</sequence>
<evidence type="ECO:0000256" key="1">
    <source>
        <dbReference type="SAM" id="Phobius"/>
    </source>
</evidence>
<reference evidence="2 3" key="1">
    <citation type="submission" date="2021-06" db="EMBL/GenBank/DDBJ databases">
        <title>Caerostris darwini draft genome.</title>
        <authorList>
            <person name="Kono N."/>
            <person name="Arakawa K."/>
        </authorList>
    </citation>
    <scope>NUCLEOTIDE SEQUENCE [LARGE SCALE GENOMIC DNA]</scope>
</reference>
<organism evidence="2 3">
    <name type="scientific">Caerostris darwini</name>
    <dbReference type="NCBI Taxonomy" id="1538125"/>
    <lineage>
        <taxon>Eukaryota</taxon>
        <taxon>Metazoa</taxon>
        <taxon>Ecdysozoa</taxon>
        <taxon>Arthropoda</taxon>
        <taxon>Chelicerata</taxon>
        <taxon>Arachnida</taxon>
        <taxon>Araneae</taxon>
        <taxon>Araneomorphae</taxon>
        <taxon>Entelegynae</taxon>
        <taxon>Araneoidea</taxon>
        <taxon>Araneidae</taxon>
        <taxon>Caerostris</taxon>
    </lineage>
</organism>
<keyword evidence="1" id="KW-0472">Membrane</keyword>
<evidence type="ECO:0000313" key="2">
    <source>
        <dbReference type="EMBL" id="GIX67923.1"/>
    </source>
</evidence>
<dbReference type="AlphaFoldDB" id="A0AAV4M7R7"/>
<keyword evidence="1" id="KW-1133">Transmembrane helix</keyword>